<sequence>MVQDIQAQYDLERAAVNRLAVCMQALNNAIDNTRGIRMDESSDLKTDVRLAIQADESTSICDRLLSLVGALTAAIAEAEVLEGQRSPPANPNKPRAPLCLLSLRDYTTVQAAIELITVWGAYPCVEAGILTPIDQRVMTRTFKMDKTFVQRVAALNASVDNPAEQLDNVISHLLSLLQLSQFKPMLLPSYLSDLLACLVFRIHCMPENPPTTSRSLLNTLFETLPIRVIMSSLRGVLGQRHTNIPFKAQCGLLLSQCVLKDGGVLATIEMLLSTVDEGNTQARLHVAALISRCPKALSASDYLRAVAPQVHHLLTHSTTTKLLREVAGLITTQLILDHPLELVDETILAPLLTPLLRLVCPPDDVKAPPDEIVFISTEEQLNDCIAALKCILLGPVPPKPVFEALAPLFRPLLYMYAFARDSKSFVKDDLQQLLLLFIQQAPEAAKLLRDGVLTSPSQMPRLSLCHPSPKAPAVVFSGGGSGGVAVRVADDGKSDRVDSVVQAIVDLLGQEQLSSCDVVGELFSLLLTIYMTMKTSKKGVENSEIGTWHLLVNLTEQLGPAVLRSGESILQCLVTVLTMYVERDDEDNEDDEETTEVLSVALSMVMTIVEVGATIRSAAEENQLKQMLKPLKQLAAHPTPLLAEMASDLCLRIVAREAEEVPTPAPVTFEETLELSKQDLESPQVPLRARGLARLTKWIRHGAPLDIDLLFPLFVRHLEDNDSYVFLAAVQALAGLGDKYADKSIPMLLDAVKDKKYSLEKRIKLSEALVFTARRCGEIIPKYSQGFVYAYLHCIRKSDSQQDIVEATFRASCLSNLAEVCGLLKWSIQTYIADVVGCVKGILEIGRQNTDAHTALRRGAIFLLFHMLQMMGGDIFEIVPEYMSPIYRLLKLEASTEKDPVCRYHADQSLALLDTLMRGELFQIGSRQASSSSVPSILLLN</sequence>
<dbReference type="GO" id="GO:0009306">
    <property type="term" value="P:protein secretion"/>
    <property type="evidence" value="ECO:0007669"/>
    <property type="project" value="TreeGrafter"/>
</dbReference>
<dbReference type="Gene3D" id="1.25.10.10">
    <property type="entry name" value="Leucine-rich Repeat Variant"/>
    <property type="match status" value="1"/>
</dbReference>
<comment type="caution">
    <text evidence="4">The sequence shown here is derived from an EMBL/GenBank/DDBJ whole genome shotgun (WGS) entry which is preliminary data.</text>
</comment>
<comment type="similarity">
    <text evidence="1">Belongs to the Tango6 family.</text>
</comment>
<accession>A0A6G0XAH2</accession>
<feature type="domain" description="RNA polymerase II assembly factor Rtp1 C-terminal" evidence="2">
    <location>
        <begin position="678"/>
        <end position="778"/>
    </location>
</feature>
<protein>
    <submittedName>
        <fullName evidence="4">Uncharacterized protein</fullName>
    </submittedName>
</protein>
<dbReference type="InterPro" id="IPR057407">
    <property type="entry name" value="HEAT_TANGO6"/>
</dbReference>
<evidence type="ECO:0000313" key="4">
    <source>
        <dbReference type="EMBL" id="KAF0737103.1"/>
    </source>
</evidence>
<name>A0A6G0XAH2_9STRA</name>
<reference evidence="4 5" key="1">
    <citation type="submission" date="2019-07" db="EMBL/GenBank/DDBJ databases">
        <title>Genomics analysis of Aphanomyces spp. identifies a new class of oomycete effector associated with host adaptation.</title>
        <authorList>
            <person name="Gaulin E."/>
        </authorList>
    </citation>
    <scope>NUCLEOTIDE SEQUENCE [LARGE SCALE GENOMIC DNA]</scope>
    <source>
        <strain evidence="4 5">ATCC 201684</strain>
    </source>
</reference>
<dbReference type="AlphaFoldDB" id="A0A6G0XAH2"/>
<dbReference type="Proteomes" id="UP000481153">
    <property type="component" value="Unassembled WGS sequence"/>
</dbReference>
<dbReference type="InterPro" id="IPR011989">
    <property type="entry name" value="ARM-like"/>
</dbReference>
<dbReference type="Pfam" id="PF23565">
    <property type="entry name" value="ARM_TANGO6"/>
    <property type="match status" value="1"/>
</dbReference>
<dbReference type="PANTHER" id="PTHR20959:SF1">
    <property type="entry name" value="TRANSPORT AND GOLGI ORGANIZATION PROTEIN 6 HOMOLOG"/>
    <property type="match status" value="1"/>
</dbReference>
<dbReference type="SUPFAM" id="SSF48371">
    <property type="entry name" value="ARM repeat"/>
    <property type="match status" value="1"/>
</dbReference>
<evidence type="ECO:0000259" key="3">
    <source>
        <dbReference type="Pfam" id="PF23565"/>
    </source>
</evidence>
<dbReference type="PANTHER" id="PTHR20959">
    <property type="entry name" value="TRANSPORT AND GOLGI ORGANIZATION PROTEIN 6 FAMILY MEMBER"/>
    <property type="match status" value="1"/>
</dbReference>
<gene>
    <name evidence="4" type="ORF">Ae201684_006907</name>
</gene>
<keyword evidence="5" id="KW-1185">Reference proteome</keyword>
<dbReference type="VEuPathDB" id="FungiDB:AeMF1_021117"/>
<dbReference type="InterPro" id="IPR039600">
    <property type="entry name" value="TANGO6/Rtp1"/>
</dbReference>
<evidence type="ECO:0000259" key="2">
    <source>
        <dbReference type="Pfam" id="PF10363"/>
    </source>
</evidence>
<evidence type="ECO:0000256" key="1">
    <source>
        <dbReference type="ARBA" id="ARBA00005724"/>
    </source>
</evidence>
<dbReference type="InterPro" id="IPR019451">
    <property type="entry name" value="Rtp1_C1"/>
</dbReference>
<dbReference type="InterPro" id="IPR016024">
    <property type="entry name" value="ARM-type_fold"/>
</dbReference>
<proteinExistence type="inferred from homology"/>
<dbReference type="EMBL" id="VJMJ01000085">
    <property type="protein sequence ID" value="KAF0737103.1"/>
    <property type="molecule type" value="Genomic_DNA"/>
</dbReference>
<dbReference type="Pfam" id="PF10363">
    <property type="entry name" value="RTP1_C1"/>
    <property type="match status" value="1"/>
</dbReference>
<evidence type="ECO:0000313" key="5">
    <source>
        <dbReference type="Proteomes" id="UP000481153"/>
    </source>
</evidence>
<feature type="domain" description="TANGO6 HEAT repeat" evidence="3">
    <location>
        <begin position="259"/>
        <end position="504"/>
    </location>
</feature>
<organism evidence="4 5">
    <name type="scientific">Aphanomyces euteiches</name>
    <dbReference type="NCBI Taxonomy" id="100861"/>
    <lineage>
        <taxon>Eukaryota</taxon>
        <taxon>Sar</taxon>
        <taxon>Stramenopiles</taxon>
        <taxon>Oomycota</taxon>
        <taxon>Saprolegniomycetes</taxon>
        <taxon>Saprolegniales</taxon>
        <taxon>Verrucalvaceae</taxon>
        <taxon>Aphanomyces</taxon>
    </lineage>
</organism>